<name>A0A3A9APC4_9FIRM</name>
<evidence type="ECO:0000313" key="1">
    <source>
        <dbReference type="EMBL" id="RKI89393.1"/>
    </source>
</evidence>
<reference evidence="1 2" key="1">
    <citation type="submission" date="2018-09" db="EMBL/GenBank/DDBJ databases">
        <title>Murine metabolic-syndrome-specific gut microbial biobank.</title>
        <authorList>
            <person name="Liu C."/>
        </authorList>
    </citation>
    <scope>NUCLEOTIDE SEQUENCE [LARGE SCALE GENOMIC DNA]</scope>
    <source>
        <strain evidence="1 2">0.1xD8-82</strain>
    </source>
</reference>
<evidence type="ECO:0000313" key="2">
    <source>
        <dbReference type="Proteomes" id="UP000280696"/>
    </source>
</evidence>
<sequence length="126" mass="14672">MCTFIGIESVTANAFIELLEKQNKMEVSFDTLVRYGMQVGRILQEKSNDEPVLLFSRKYQINMLENYSDFFEADLSYGSQRMFRLKCKNKQKTLHALTTNFRWTMGMPLLEAFMSIDALHELGINP</sequence>
<comment type="caution">
    <text evidence="1">The sequence shown here is derived from an EMBL/GenBank/DDBJ whole genome shotgun (WGS) entry which is preliminary data.</text>
</comment>
<protein>
    <submittedName>
        <fullName evidence="1">Uncharacterized protein</fullName>
    </submittedName>
</protein>
<dbReference type="Proteomes" id="UP000280696">
    <property type="component" value="Unassembled WGS sequence"/>
</dbReference>
<dbReference type="OrthoDB" id="2063398at2"/>
<keyword evidence="2" id="KW-1185">Reference proteome</keyword>
<organism evidence="1 2">
    <name type="scientific">Parablautia intestinalis</name>
    <dbReference type="NCBI Taxonomy" id="2320100"/>
    <lineage>
        <taxon>Bacteria</taxon>
        <taxon>Bacillati</taxon>
        <taxon>Bacillota</taxon>
        <taxon>Clostridia</taxon>
        <taxon>Lachnospirales</taxon>
        <taxon>Lachnospiraceae</taxon>
        <taxon>Parablautia</taxon>
    </lineage>
</organism>
<accession>A0A3A9APC4</accession>
<proteinExistence type="predicted"/>
<dbReference type="RefSeq" id="WP_120471736.1">
    <property type="nucleotide sequence ID" value="NZ_CATAJS010000008.1"/>
</dbReference>
<dbReference type="EMBL" id="RAYQ01000023">
    <property type="protein sequence ID" value="RKI89393.1"/>
    <property type="molecule type" value="Genomic_DNA"/>
</dbReference>
<gene>
    <name evidence="1" type="ORF">D7V94_18230</name>
</gene>
<dbReference type="AlphaFoldDB" id="A0A3A9APC4"/>